<dbReference type="SUPFAM" id="SSF57850">
    <property type="entry name" value="RING/U-box"/>
    <property type="match status" value="1"/>
</dbReference>
<dbReference type="InterPro" id="IPR017907">
    <property type="entry name" value="Znf_RING_CS"/>
</dbReference>
<dbReference type="InterPro" id="IPR013083">
    <property type="entry name" value="Znf_RING/FYVE/PHD"/>
</dbReference>
<evidence type="ECO:0000256" key="5">
    <source>
        <dbReference type="SAM" id="Coils"/>
    </source>
</evidence>
<dbReference type="Proteomes" id="UP000694422">
    <property type="component" value="Unplaced"/>
</dbReference>
<sequence length="499" mass="56938">MANQQFSSQLQEEVICPICTDFLQDPVTIDCGHNFCNRCITRIGEASGSFFKCPLCNSSVNKTFRPNWLLVNLVKKIQAMSASEEQPERDELKCQRHGEKLYYFCEHSGNFLCVMCCESEDHRTHNDSLIEEAAQKYQVKIQSQVEILQQTEKEIVQKKEQGEWKINDFMNHANFERIKILGEFRHLQQVLEEEKNFLLSRLHWLEQEGTEHRKLFMASMELQLTALKKLIDSLKVKQQMLPSQLLEVRVLWGEEFQFLNPTVIPPHLEKKLSEAKSRHDSIIENMKKFEDNLQANGKKDKNRFLKEFGVEQLDSLPLSPHFPTAPVTLDAASAHPDLILSQDLKTVTLALHFPRRSEEPANPECFYPFRCVLGSPGISSGCQAWEAELQGRERGGCLVGVASELVSRRGCLLVEPLAGLWTLRITSIGCEALTDGGTRENLPIRPNKVGIFVDHARGKIVFFDSTTSKHIYTFHASFAGQIFPFFQLLYPGTQISLNP</sequence>
<feature type="domain" description="RING-type" evidence="6">
    <location>
        <begin position="16"/>
        <end position="57"/>
    </location>
</feature>
<dbReference type="InterPro" id="IPR003879">
    <property type="entry name" value="Butyrophylin_SPRY"/>
</dbReference>
<dbReference type="PROSITE" id="PS50089">
    <property type="entry name" value="ZF_RING_2"/>
    <property type="match status" value="1"/>
</dbReference>
<dbReference type="PROSITE" id="PS50119">
    <property type="entry name" value="ZF_BBOX"/>
    <property type="match status" value="1"/>
</dbReference>
<reference evidence="9" key="2">
    <citation type="submission" date="2025-09" db="UniProtKB">
        <authorList>
            <consortium name="Ensembl"/>
        </authorList>
    </citation>
    <scope>IDENTIFICATION</scope>
</reference>
<dbReference type="Gene3D" id="2.60.120.920">
    <property type="match status" value="1"/>
</dbReference>
<evidence type="ECO:0000256" key="3">
    <source>
        <dbReference type="ARBA" id="ARBA00022833"/>
    </source>
</evidence>
<accession>A0A8C9P7Z4</accession>
<dbReference type="InterPro" id="IPR001841">
    <property type="entry name" value="Znf_RING"/>
</dbReference>
<dbReference type="SMART" id="SM00184">
    <property type="entry name" value="RING"/>
    <property type="match status" value="1"/>
</dbReference>
<dbReference type="SUPFAM" id="SSF57845">
    <property type="entry name" value="B-box zinc-binding domain"/>
    <property type="match status" value="1"/>
</dbReference>
<evidence type="ECO:0000256" key="2">
    <source>
        <dbReference type="ARBA" id="ARBA00022771"/>
    </source>
</evidence>
<keyword evidence="5" id="KW-0175">Coiled coil</keyword>
<dbReference type="CDD" id="cd16582">
    <property type="entry name" value="RING-HC_TRIM31_C-V"/>
    <property type="match status" value="1"/>
</dbReference>
<keyword evidence="1" id="KW-0479">Metal-binding</keyword>
<dbReference type="Pfam" id="PF00622">
    <property type="entry name" value="SPRY"/>
    <property type="match status" value="1"/>
</dbReference>
<protein>
    <recommendedName>
        <fullName evidence="11">E3 ubiquitin-protein ligase TRIM31</fullName>
    </recommendedName>
</protein>
<dbReference type="Gene3D" id="3.30.160.60">
    <property type="entry name" value="Classic Zinc Finger"/>
    <property type="match status" value="1"/>
</dbReference>
<evidence type="ECO:0000259" key="8">
    <source>
        <dbReference type="PROSITE" id="PS50188"/>
    </source>
</evidence>
<dbReference type="PANTHER" id="PTHR24103">
    <property type="entry name" value="E3 UBIQUITIN-PROTEIN LIGASE TRIM"/>
    <property type="match status" value="1"/>
</dbReference>
<dbReference type="Gene3D" id="3.30.40.10">
    <property type="entry name" value="Zinc/RING finger domain, C3HC4 (zinc finger)"/>
    <property type="match status" value="1"/>
</dbReference>
<evidence type="ECO:0000313" key="10">
    <source>
        <dbReference type="Proteomes" id="UP000694422"/>
    </source>
</evidence>
<feature type="domain" description="B30.2/SPRY" evidence="8">
    <location>
        <begin position="306"/>
        <end position="499"/>
    </location>
</feature>
<evidence type="ECO:0000259" key="7">
    <source>
        <dbReference type="PROSITE" id="PS50119"/>
    </source>
</evidence>
<evidence type="ECO:0000259" key="6">
    <source>
        <dbReference type="PROSITE" id="PS50089"/>
    </source>
</evidence>
<dbReference type="SMART" id="SM00589">
    <property type="entry name" value="PRY"/>
    <property type="match status" value="1"/>
</dbReference>
<dbReference type="InterPro" id="IPR001870">
    <property type="entry name" value="B30.2/SPRY"/>
</dbReference>
<dbReference type="PRINTS" id="PR01407">
    <property type="entry name" value="BUTYPHLNCDUF"/>
</dbReference>
<evidence type="ECO:0008006" key="11">
    <source>
        <dbReference type="Google" id="ProtNLM"/>
    </source>
</evidence>
<evidence type="ECO:0000256" key="4">
    <source>
        <dbReference type="PROSITE-ProRule" id="PRU00024"/>
    </source>
</evidence>
<keyword evidence="10" id="KW-1185">Reference proteome</keyword>
<dbReference type="InterPro" id="IPR013320">
    <property type="entry name" value="ConA-like_dom_sf"/>
</dbReference>
<dbReference type="Pfam" id="PF13765">
    <property type="entry name" value="PRY"/>
    <property type="match status" value="1"/>
</dbReference>
<dbReference type="PROSITE" id="PS50188">
    <property type="entry name" value="B302_SPRY"/>
    <property type="match status" value="1"/>
</dbReference>
<evidence type="ECO:0000313" key="9">
    <source>
        <dbReference type="Ensembl" id="ENSSDAP00000003862.1"/>
    </source>
</evidence>
<proteinExistence type="predicted"/>
<dbReference type="InterPro" id="IPR043136">
    <property type="entry name" value="B30.2/SPRY_sf"/>
</dbReference>
<dbReference type="InterPro" id="IPR003877">
    <property type="entry name" value="SPRY_dom"/>
</dbReference>
<dbReference type="Pfam" id="PF15227">
    <property type="entry name" value="zf-C3HC4_4"/>
    <property type="match status" value="1"/>
</dbReference>
<keyword evidence="2 4" id="KW-0863">Zinc-finger</keyword>
<dbReference type="Ensembl" id="ENSSDAT00000004441.1">
    <property type="protein sequence ID" value="ENSSDAP00000003862.1"/>
    <property type="gene ID" value="ENSSDAG00000003634.1"/>
</dbReference>
<dbReference type="PROSITE" id="PS00518">
    <property type="entry name" value="ZF_RING_1"/>
    <property type="match status" value="1"/>
</dbReference>
<organism evidence="9 10">
    <name type="scientific">Spermophilus dauricus</name>
    <name type="common">Daurian ground squirrel</name>
    <dbReference type="NCBI Taxonomy" id="99837"/>
    <lineage>
        <taxon>Eukaryota</taxon>
        <taxon>Metazoa</taxon>
        <taxon>Chordata</taxon>
        <taxon>Craniata</taxon>
        <taxon>Vertebrata</taxon>
        <taxon>Euteleostomi</taxon>
        <taxon>Mammalia</taxon>
        <taxon>Eutheria</taxon>
        <taxon>Euarchontoglires</taxon>
        <taxon>Glires</taxon>
        <taxon>Rodentia</taxon>
        <taxon>Sciuromorpha</taxon>
        <taxon>Sciuridae</taxon>
        <taxon>Xerinae</taxon>
        <taxon>Marmotini</taxon>
        <taxon>Spermophilus</taxon>
    </lineage>
</organism>
<dbReference type="SMART" id="SM00449">
    <property type="entry name" value="SPRY"/>
    <property type="match status" value="1"/>
</dbReference>
<dbReference type="AlphaFoldDB" id="A0A8C9P7Z4"/>
<name>A0A8C9P7Z4_SPEDA</name>
<dbReference type="InterPro" id="IPR000315">
    <property type="entry name" value="Znf_B-box"/>
</dbReference>
<dbReference type="InterPro" id="IPR050143">
    <property type="entry name" value="TRIM/RBCC"/>
</dbReference>
<dbReference type="SMART" id="SM00336">
    <property type="entry name" value="BBOX"/>
    <property type="match status" value="1"/>
</dbReference>
<dbReference type="Pfam" id="PF00643">
    <property type="entry name" value="zf-B_box"/>
    <property type="match status" value="1"/>
</dbReference>
<keyword evidence="3" id="KW-0862">Zinc</keyword>
<reference evidence="9" key="1">
    <citation type="submission" date="2025-08" db="UniProtKB">
        <authorList>
            <consortium name="Ensembl"/>
        </authorList>
    </citation>
    <scope>IDENTIFICATION</scope>
</reference>
<evidence type="ECO:0000256" key="1">
    <source>
        <dbReference type="ARBA" id="ARBA00022723"/>
    </source>
</evidence>
<dbReference type="GO" id="GO:0008270">
    <property type="term" value="F:zinc ion binding"/>
    <property type="evidence" value="ECO:0007669"/>
    <property type="project" value="UniProtKB-KW"/>
</dbReference>
<dbReference type="InterPro" id="IPR006574">
    <property type="entry name" value="PRY"/>
</dbReference>
<feature type="coiled-coil region" evidence="5">
    <location>
        <begin position="134"/>
        <end position="161"/>
    </location>
</feature>
<feature type="domain" description="B box-type" evidence="7">
    <location>
        <begin position="89"/>
        <end position="130"/>
    </location>
</feature>
<dbReference type="SUPFAM" id="SSF49899">
    <property type="entry name" value="Concanavalin A-like lectins/glucanases"/>
    <property type="match status" value="1"/>
</dbReference>